<name>X0YJ60_9ZZZZ</name>
<dbReference type="SUPFAM" id="SSF88946">
    <property type="entry name" value="Sigma2 domain of RNA polymerase sigma factors"/>
    <property type="match status" value="1"/>
</dbReference>
<evidence type="ECO:0000256" key="2">
    <source>
        <dbReference type="ARBA" id="ARBA00023082"/>
    </source>
</evidence>
<evidence type="ECO:0000256" key="1">
    <source>
        <dbReference type="ARBA" id="ARBA00023015"/>
    </source>
</evidence>
<comment type="caution">
    <text evidence="5">The sequence shown here is derived from an EMBL/GenBank/DDBJ whole genome shotgun (WGS) entry which is preliminary data.</text>
</comment>
<accession>X0YJ60</accession>
<dbReference type="AlphaFoldDB" id="X0YJ60"/>
<feature type="non-terminal residue" evidence="5">
    <location>
        <position position="142"/>
    </location>
</feature>
<keyword evidence="1" id="KW-0805">Transcription regulation</keyword>
<dbReference type="PANTHER" id="PTHR43133:SF51">
    <property type="entry name" value="RNA POLYMERASE SIGMA FACTOR"/>
    <property type="match status" value="1"/>
</dbReference>
<keyword evidence="2" id="KW-0731">Sigma factor</keyword>
<feature type="domain" description="RNA polymerase sigma-70 region 2" evidence="4">
    <location>
        <begin position="26"/>
        <end position="92"/>
    </location>
</feature>
<sequence>MRTVVSEIKLLKRCLKGNSQAFEVIVAKYQELICAITFSGTTNIQQSEELAHQTFINAWKKLSQLENPAKFRPWLCTIARNNIRDFLKKSQRDIIAGAKPMESINDAADESGPLESAIKKEHEELVSDTIRRIPERYREPLV</sequence>
<dbReference type="InterPro" id="IPR014284">
    <property type="entry name" value="RNA_pol_sigma-70_dom"/>
</dbReference>
<dbReference type="InterPro" id="IPR007627">
    <property type="entry name" value="RNA_pol_sigma70_r2"/>
</dbReference>
<dbReference type="InterPro" id="IPR039425">
    <property type="entry name" value="RNA_pol_sigma-70-like"/>
</dbReference>
<evidence type="ECO:0000313" key="5">
    <source>
        <dbReference type="EMBL" id="GAG55975.1"/>
    </source>
</evidence>
<proteinExistence type="predicted"/>
<dbReference type="Gene3D" id="1.10.1740.10">
    <property type="match status" value="1"/>
</dbReference>
<protein>
    <recommendedName>
        <fullName evidence="4">RNA polymerase sigma-70 region 2 domain-containing protein</fullName>
    </recommendedName>
</protein>
<gene>
    <name evidence="5" type="ORF">S01H4_16645</name>
</gene>
<dbReference type="PANTHER" id="PTHR43133">
    <property type="entry name" value="RNA POLYMERASE ECF-TYPE SIGMA FACTO"/>
    <property type="match status" value="1"/>
</dbReference>
<evidence type="ECO:0000259" key="4">
    <source>
        <dbReference type="Pfam" id="PF04542"/>
    </source>
</evidence>
<dbReference type="Pfam" id="PF04542">
    <property type="entry name" value="Sigma70_r2"/>
    <property type="match status" value="1"/>
</dbReference>
<dbReference type="GO" id="GO:0006352">
    <property type="term" value="P:DNA-templated transcription initiation"/>
    <property type="evidence" value="ECO:0007669"/>
    <property type="project" value="InterPro"/>
</dbReference>
<dbReference type="InterPro" id="IPR013325">
    <property type="entry name" value="RNA_pol_sigma_r2"/>
</dbReference>
<dbReference type="NCBIfam" id="TIGR02937">
    <property type="entry name" value="sigma70-ECF"/>
    <property type="match status" value="1"/>
</dbReference>
<dbReference type="EMBL" id="BART01007304">
    <property type="protein sequence ID" value="GAG55975.1"/>
    <property type="molecule type" value="Genomic_DNA"/>
</dbReference>
<organism evidence="5">
    <name type="scientific">marine sediment metagenome</name>
    <dbReference type="NCBI Taxonomy" id="412755"/>
    <lineage>
        <taxon>unclassified sequences</taxon>
        <taxon>metagenomes</taxon>
        <taxon>ecological metagenomes</taxon>
    </lineage>
</organism>
<reference evidence="5" key="1">
    <citation type="journal article" date="2014" name="Front. Microbiol.">
        <title>High frequency of phylogenetically diverse reductive dehalogenase-homologous genes in deep subseafloor sedimentary metagenomes.</title>
        <authorList>
            <person name="Kawai M."/>
            <person name="Futagami T."/>
            <person name="Toyoda A."/>
            <person name="Takaki Y."/>
            <person name="Nishi S."/>
            <person name="Hori S."/>
            <person name="Arai W."/>
            <person name="Tsubouchi T."/>
            <person name="Morono Y."/>
            <person name="Uchiyama I."/>
            <person name="Ito T."/>
            <person name="Fujiyama A."/>
            <person name="Inagaki F."/>
            <person name="Takami H."/>
        </authorList>
    </citation>
    <scope>NUCLEOTIDE SEQUENCE</scope>
    <source>
        <strain evidence="5">Expedition CK06-06</strain>
    </source>
</reference>
<evidence type="ECO:0000256" key="3">
    <source>
        <dbReference type="ARBA" id="ARBA00023163"/>
    </source>
</evidence>
<dbReference type="GO" id="GO:0016987">
    <property type="term" value="F:sigma factor activity"/>
    <property type="evidence" value="ECO:0007669"/>
    <property type="project" value="UniProtKB-KW"/>
</dbReference>
<keyword evidence="3" id="KW-0804">Transcription</keyword>